<sequence>MNERGQSSTLGTVFVIAITVAAATATVGAAVYTLDESRTQANEERAGIAAAQFDSAAALVAFGETGQATTVGIGNADSITVSDGGSISVIATADDGTTQTLVDEPLGAVEYATDGDTLAYQGGGVWRQGDGYARMVSPPEFDFNDDTLTIPVVSVTAADLPARFSGDTVRLASGGSETTYPSPESGVNPVEDRELTVRVQSDYYRAWGRYFERWVGGDVTMDDSTETASVTLTTEYDNSIFYGAAATGTSGFNLKGGGGSPTFLDSYDSTEGPYSESQRDDGRIVATSNVNLGGGVTVYGDVIVPEGNYVNVNGNAEIRNGEVIKQPVEVQRPGGRVTQRVASARDDNNNSNVAALADNSLAGDGDVTLSAGTYYIDGELQLDGHTLTLEPSTDEEVTLAVTGNIDISNGGEIAVAGNNDNAARVYTTGGSVSMSSGEVSVLDDASPRFWLYGTDDLTATMSSQSRFVGIFYAPGDRSSLDMRSESEIFGAMAVGKPDLRSGSTIHYDLAASGMPAYDSDVTIFSYLHVSRNTVVVEES</sequence>
<dbReference type="InterPro" id="IPR011050">
    <property type="entry name" value="Pectin_lyase_fold/virulence"/>
</dbReference>
<organism evidence="2 3">
    <name type="scientific">Halosegnis rubeus</name>
    <dbReference type="NCBI Taxonomy" id="2212850"/>
    <lineage>
        <taxon>Archaea</taxon>
        <taxon>Methanobacteriati</taxon>
        <taxon>Methanobacteriota</taxon>
        <taxon>Stenosarchaea group</taxon>
        <taxon>Halobacteria</taxon>
        <taxon>Halobacteriales</taxon>
        <taxon>Natronomonadaceae</taxon>
        <taxon>Halosegnis</taxon>
    </lineage>
</organism>
<proteinExistence type="predicted"/>
<dbReference type="InterPro" id="IPR055713">
    <property type="entry name" value="DUF7289"/>
</dbReference>
<dbReference type="Proteomes" id="UP000326302">
    <property type="component" value="Unassembled WGS sequence"/>
</dbReference>
<dbReference type="EMBL" id="QJOW01000002">
    <property type="protein sequence ID" value="KAB7516936.1"/>
    <property type="molecule type" value="Genomic_DNA"/>
</dbReference>
<accession>A0A5N5UE07</accession>
<evidence type="ECO:0000259" key="1">
    <source>
        <dbReference type="Pfam" id="PF23981"/>
    </source>
</evidence>
<reference evidence="2 3" key="1">
    <citation type="submission" date="2019-10" db="EMBL/GenBank/DDBJ databases">
        <title>Unraveling microbial dark matter from salterns through culturing: the case of the genus Halosegnis.</title>
        <authorList>
            <person name="Duran-Viseras A."/>
            <person name="Andrei A.-S."/>
            <person name="Vera-Gargallo B."/>
            <person name="Ghai R."/>
            <person name="Sanchez-Porro C."/>
            <person name="Ventosa A."/>
        </authorList>
    </citation>
    <scope>NUCLEOTIDE SEQUENCE [LARGE SCALE GENOMIC DNA]</scope>
    <source>
        <strain evidence="2 3">F17-44</strain>
    </source>
</reference>
<comment type="caution">
    <text evidence="2">The sequence shown here is derived from an EMBL/GenBank/DDBJ whole genome shotgun (WGS) entry which is preliminary data.</text>
</comment>
<protein>
    <recommendedName>
        <fullName evidence="1">DUF7305 domain-containing protein</fullName>
    </recommendedName>
</protein>
<dbReference type="SUPFAM" id="SSF51126">
    <property type="entry name" value="Pectin lyase-like"/>
    <property type="match status" value="1"/>
</dbReference>
<dbReference type="InterPro" id="IPR055729">
    <property type="entry name" value="DUF7305"/>
</dbReference>
<feature type="domain" description="DUF7305" evidence="1">
    <location>
        <begin position="329"/>
        <end position="510"/>
    </location>
</feature>
<evidence type="ECO:0000313" key="3">
    <source>
        <dbReference type="Proteomes" id="UP000326302"/>
    </source>
</evidence>
<evidence type="ECO:0000313" key="2">
    <source>
        <dbReference type="EMBL" id="KAB7516936.1"/>
    </source>
</evidence>
<gene>
    <name evidence="2" type="ORF">DMP03_06120</name>
</gene>
<dbReference type="Pfam" id="PF23981">
    <property type="entry name" value="DUF7305"/>
    <property type="match status" value="1"/>
</dbReference>
<dbReference type="RefSeq" id="WP_152119819.1">
    <property type="nucleotide sequence ID" value="NZ_QJOW01000002.1"/>
</dbReference>
<dbReference type="OrthoDB" id="148042at2157"/>
<dbReference type="AlphaFoldDB" id="A0A5N5UE07"/>
<dbReference type="Pfam" id="PF23960">
    <property type="entry name" value="DUF7289"/>
    <property type="match status" value="1"/>
</dbReference>
<name>A0A5N5UE07_9EURY</name>